<organism evidence="2 3">
    <name type="scientific">Nocardia ninae NBRC 108245</name>
    <dbReference type="NCBI Taxonomy" id="1210091"/>
    <lineage>
        <taxon>Bacteria</taxon>
        <taxon>Bacillati</taxon>
        <taxon>Actinomycetota</taxon>
        <taxon>Actinomycetes</taxon>
        <taxon>Mycobacteriales</taxon>
        <taxon>Nocardiaceae</taxon>
        <taxon>Nocardia</taxon>
    </lineage>
</organism>
<dbReference type="EMBL" id="BJXA01000043">
    <property type="protein sequence ID" value="GEM40942.1"/>
    <property type="molecule type" value="Genomic_DNA"/>
</dbReference>
<feature type="transmembrane region" description="Helical" evidence="1">
    <location>
        <begin position="43"/>
        <end position="66"/>
    </location>
</feature>
<feature type="transmembrane region" description="Helical" evidence="1">
    <location>
        <begin position="117"/>
        <end position="133"/>
    </location>
</feature>
<feature type="transmembrane region" description="Helical" evidence="1">
    <location>
        <begin position="20"/>
        <end position="36"/>
    </location>
</feature>
<keyword evidence="1" id="KW-1133">Transmembrane helix</keyword>
<dbReference type="Proteomes" id="UP000321424">
    <property type="component" value="Unassembled WGS sequence"/>
</dbReference>
<gene>
    <name evidence="2" type="ORF">NN4_54610</name>
</gene>
<evidence type="ECO:0000313" key="2">
    <source>
        <dbReference type="EMBL" id="GEM40942.1"/>
    </source>
</evidence>
<feature type="transmembrane region" description="Helical" evidence="1">
    <location>
        <begin position="86"/>
        <end position="105"/>
    </location>
</feature>
<evidence type="ECO:0000313" key="3">
    <source>
        <dbReference type="Proteomes" id="UP000321424"/>
    </source>
</evidence>
<evidence type="ECO:0000256" key="1">
    <source>
        <dbReference type="SAM" id="Phobius"/>
    </source>
</evidence>
<reference evidence="2 3" key="1">
    <citation type="submission" date="2019-07" db="EMBL/GenBank/DDBJ databases">
        <title>Whole genome shotgun sequence of Nocardia ninae NBRC 108245.</title>
        <authorList>
            <person name="Hosoyama A."/>
            <person name="Uohara A."/>
            <person name="Ohji S."/>
            <person name="Ichikawa N."/>
        </authorList>
    </citation>
    <scope>NUCLEOTIDE SEQUENCE [LARGE SCALE GENOMIC DNA]</scope>
    <source>
        <strain evidence="2 3">NBRC 108245</strain>
    </source>
</reference>
<sequence length="189" mass="19305">MNPSMTAAAGLADAKRPVLSYWPAALGLAAATFQIVTGVATDAVAITVTVAACCYLAAAALGRPWIAWAGIPAGSVAVVLSEIAGIAWWQGLAAFAVVLVVAGVVRRAPVRPFTAQILALVGFGGLAVAALLVNPRFGLAIAGTALAAHAAWDYVHWRRNAVVPRSLTEFCFVLDIPFGVAAIVMAITG</sequence>
<name>A0A511MJX4_9NOCA</name>
<protein>
    <submittedName>
        <fullName evidence="2">Uncharacterized protein</fullName>
    </submittedName>
</protein>
<keyword evidence="1" id="KW-0472">Membrane</keyword>
<feature type="transmembrane region" description="Helical" evidence="1">
    <location>
        <begin position="167"/>
        <end position="187"/>
    </location>
</feature>
<comment type="caution">
    <text evidence="2">The sequence shown here is derived from an EMBL/GenBank/DDBJ whole genome shotgun (WGS) entry which is preliminary data.</text>
</comment>
<dbReference type="AlphaFoldDB" id="A0A511MJX4"/>
<accession>A0A511MJX4</accession>
<keyword evidence="3" id="KW-1185">Reference proteome</keyword>
<proteinExistence type="predicted"/>
<keyword evidence="1" id="KW-0812">Transmembrane</keyword>